<dbReference type="Pfam" id="PF07833">
    <property type="entry name" value="Cu_amine_oxidN1"/>
    <property type="match status" value="1"/>
</dbReference>
<dbReference type="SUPFAM" id="SSF55383">
    <property type="entry name" value="Copper amine oxidase, domain N"/>
    <property type="match status" value="1"/>
</dbReference>
<feature type="chain" id="PRO_5038532188" evidence="1">
    <location>
        <begin position="23"/>
        <end position="493"/>
    </location>
</feature>
<sequence length="493" mass="54469">MRKFLSVLLSASLVLSSLVMFASAVGAESKFKITEDPAIAASVKAYVDIKQALKDKKPLTEIKATYESVFQADVKRLDAAIKVEDPKIDENITFILDGAIEGKLEYLQANEAIQKGILWYYYFFIRDLMSKSVKVSMTSGDTAAAKVQFDKVVQVYENVFLASATSRDTQFKTTMVENLKASIELVQKDIADSNLKDFNIHRQILDKTLMKFFALATYNYAGKLPTVPVADIQYEMTEAYLLFMPIYSYFKVGSPADAEYVKEVFGSGDITKVDKTKLGLAIQRMMIGKVSEYLTGAITKLDAKDLEGARGTAMEGIMFVSTQEVFLGPEKYAAVSVVAEKFREAIDNSNAAEARKLSQEITAYLVGTDGLKLTINSTLYQVDGVDFTAAAAPYVNYLTNRTLVPVRLISDALLADVSYDVATKTVKIVKDGKTTELKVGSDQVIQDGKVSETVKLDQPVLIKNNSSFIPLRAIVELFGKKVFFNNGEINVLR</sequence>
<evidence type="ECO:0000259" key="2">
    <source>
        <dbReference type="Pfam" id="PF07833"/>
    </source>
</evidence>
<name>A0A6B8RHB2_9BACL</name>
<organism evidence="3 4">
    <name type="scientific">Paenibacillus psychroresistens</name>
    <dbReference type="NCBI Taxonomy" id="1778678"/>
    <lineage>
        <taxon>Bacteria</taxon>
        <taxon>Bacillati</taxon>
        <taxon>Bacillota</taxon>
        <taxon>Bacilli</taxon>
        <taxon>Bacillales</taxon>
        <taxon>Paenibacillaceae</taxon>
        <taxon>Paenibacillus</taxon>
    </lineage>
</organism>
<accession>A0A6B8RHB2</accession>
<dbReference type="KEGG" id="ppsc:EHS13_12205"/>
<gene>
    <name evidence="3" type="ORF">EHS13_12205</name>
</gene>
<proteinExistence type="predicted"/>
<keyword evidence="4" id="KW-1185">Reference proteome</keyword>
<dbReference type="OrthoDB" id="2111131at2"/>
<feature type="domain" description="Copper amine oxidase-like N-terminal" evidence="2">
    <location>
        <begin position="381"/>
        <end position="491"/>
    </location>
</feature>
<reference evidence="4" key="1">
    <citation type="submission" date="2018-11" db="EMBL/GenBank/DDBJ databases">
        <title>Complete genome sequence of Paenibacillus sp. ML311-T8.</title>
        <authorList>
            <person name="Nam Y.-D."/>
            <person name="Kang J."/>
            <person name="Chung W.-H."/>
            <person name="Park Y.S."/>
        </authorList>
    </citation>
    <scope>NUCLEOTIDE SEQUENCE [LARGE SCALE GENOMIC DNA]</scope>
    <source>
        <strain evidence="4">ML311-T8</strain>
    </source>
</reference>
<dbReference type="AlphaFoldDB" id="A0A6B8RHB2"/>
<dbReference type="InterPro" id="IPR012854">
    <property type="entry name" value="Cu_amine_oxidase-like_N"/>
</dbReference>
<dbReference type="Gene3D" id="3.30.457.10">
    <property type="entry name" value="Copper amine oxidase-like, N-terminal domain"/>
    <property type="match status" value="1"/>
</dbReference>
<dbReference type="RefSeq" id="WP_155700626.1">
    <property type="nucleotide sequence ID" value="NZ_CP034235.1"/>
</dbReference>
<feature type="signal peptide" evidence="1">
    <location>
        <begin position="1"/>
        <end position="22"/>
    </location>
</feature>
<evidence type="ECO:0000313" key="3">
    <source>
        <dbReference type="EMBL" id="QGQ95590.1"/>
    </source>
</evidence>
<evidence type="ECO:0000256" key="1">
    <source>
        <dbReference type="SAM" id="SignalP"/>
    </source>
</evidence>
<protein>
    <submittedName>
        <fullName evidence="3">Copper amine oxidase N-terminal domain-containing protein</fullName>
    </submittedName>
</protein>
<dbReference type="InterPro" id="IPR036582">
    <property type="entry name" value="Mao_N_sf"/>
</dbReference>
<evidence type="ECO:0000313" key="4">
    <source>
        <dbReference type="Proteomes" id="UP000426246"/>
    </source>
</evidence>
<keyword evidence="1" id="KW-0732">Signal</keyword>
<dbReference type="Proteomes" id="UP000426246">
    <property type="component" value="Chromosome"/>
</dbReference>
<dbReference type="EMBL" id="CP034235">
    <property type="protein sequence ID" value="QGQ95590.1"/>
    <property type="molecule type" value="Genomic_DNA"/>
</dbReference>